<dbReference type="AlphaFoldDB" id="U6GD56"/>
<evidence type="ECO:0000313" key="1">
    <source>
        <dbReference type="EMBL" id="CDI78050.1"/>
    </source>
</evidence>
<dbReference type="EMBL" id="HG670793">
    <property type="protein sequence ID" value="CDI78050.1"/>
    <property type="molecule type" value="Genomic_DNA"/>
</dbReference>
<protein>
    <submittedName>
        <fullName evidence="1">Uncharacterized protein</fullName>
    </submittedName>
</protein>
<dbReference type="Proteomes" id="UP000018050">
    <property type="component" value="Unassembled WGS sequence"/>
</dbReference>
<dbReference type="RefSeq" id="XP_013251682.1">
    <property type="nucleotide sequence ID" value="XM_013396228.1"/>
</dbReference>
<evidence type="ECO:0000313" key="2">
    <source>
        <dbReference type="Proteomes" id="UP000018050"/>
    </source>
</evidence>
<dbReference type="VEuPathDB" id="ToxoDB:EAH_00029440"/>
<dbReference type="GeneID" id="25271014"/>
<proteinExistence type="predicted"/>
<organism evidence="1 2">
    <name type="scientific">Eimeria acervulina</name>
    <name type="common">Coccidian parasite</name>
    <dbReference type="NCBI Taxonomy" id="5801"/>
    <lineage>
        <taxon>Eukaryota</taxon>
        <taxon>Sar</taxon>
        <taxon>Alveolata</taxon>
        <taxon>Apicomplexa</taxon>
        <taxon>Conoidasida</taxon>
        <taxon>Coccidia</taxon>
        <taxon>Eucoccidiorida</taxon>
        <taxon>Eimeriorina</taxon>
        <taxon>Eimeriidae</taxon>
        <taxon>Eimeria</taxon>
    </lineage>
</organism>
<accession>U6GD56</accession>
<reference evidence="1" key="1">
    <citation type="submission" date="2013-10" db="EMBL/GenBank/DDBJ databases">
        <title>Genomic analysis of the causative agents of coccidiosis in chickens.</title>
        <authorList>
            <person name="Reid A.J."/>
            <person name="Blake D."/>
            <person name="Billington K."/>
            <person name="Browne H."/>
            <person name="Dunn M."/>
            <person name="Hung S."/>
            <person name="Kawahara F."/>
            <person name="Miranda-Saavedra D."/>
            <person name="Mourier T."/>
            <person name="Nagra H."/>
            <person name="Otto T.D."/>
            <person name="Rawlings N."/>
            <person name="Sanchez A."/>
            <person name="Sanders M."/>
            <person name="Subramaniam C."/>
            <person name="Tay Y."/>
            <person name="Dear P."/>
            <person name="Doerig C."/>
            <person name="Gruber A."/>
            <person name="Parkinson J."/>
            <person name="Shirley M."/>
            <person name="Wan K.L."/>
            <person name="Berriman M."/>
            <person name="Tomley F."/>
            <person name="Pain A."/>
        </authorList>
    </citation>
    <scope>NUCLEOTIDE SEQUENCE</scope>
    <source>
        <strain evidence="1">Houghton</strain>
    </source>
</reference>
<reference evidence="1" key="2">
    <citation type="submission" date="2013-10" db="EMBL/GenBank/DDBJ databases">
        <authorList>
            <person name="Aslett M."/>
        </authorList>
    </citation>
    <scope>NUCLEOTIDE SEQUENCE</scope>
    <source>
        <strain evidence="1">Houghton</strain>
    </source>
</reference>
<name>U6GD56_EIMAC</name>
<keyword evidence="2" id="KW-1185">Reference proteome</keyword>
<sequence length="66" mass="6976">MLLAESVHNNVNASEGSTDVRPSAFRVLFDDAGVPGTNLGRASQHIDLNGAIWRPCAGPPLSHPLQ</sequence>
<gene>
    <name evidence="1" type="ORF">EAH_00029440</name>
</gene>